<gene>
    <name evidence="1" type="ORF">MGAL_10B043440</name>
</gene>
<name>A0A8B6DVV2_MYTGA</name>
<protein>
    <submittedName>
        <fullName evidence="1">Uncharacterized protein</fullName>
    </submittedName>
</protein>
<proteinExistence type="predicted"/>
<keyword evidence="2" id="KW-1185">Reference proteome</keyword>
<reference evidence="1" key="1">
    <citation type="submission" date="2018-11" db="EMBL/GenBank/DDBJ databases">
        <authorList>
            <person name="Alioto T."/>
            <person name="Alioto T."/>
        </authorList>
    </citation>
    <scope>NUCLEOTIDE SEQUENCE</scope>
</reference>
<dbReference type="OrthoDB" id="10578633at2759"/>
<sequence>MILIYFFVGSRQPLRGPACTDEEEGGHPPLMAWAGFSHTASTWPACTDEEEEDTTPLMAWAGFSHVGRQPLRGPACTDEEEEETPHHSWLGQGFHTWVDSLYVARPAQMKRGGHHTTHGLGRVFTRRQPLRGPACTDEEEGGHHTTHGLGRVFTRRQPLRGPACTDEEEGGHHTTHGLGRVLTRRQPLRGPACTDEKEDTTAVIHKFYCNKNVK</sequence>
<dbReference type="EMBL" id="UYJE01004087">
    <property type="protein sequence ID" value="VDI24857.1"/>
    <property type="molecule type" value="Genomic_DNA"/>
</dbReference>
<evidence type="ECO:0000313" key="2">
    <source>
        <dbReference type="Proteomes" id="UP000596742"/>
    </source>
</evidence>
<dbReference type="Proteomes" id="UP000596742">
    <property type="component" value="Unassembled WGS sequence"/>
</dbReference>
<accession>A0A8B6DVV2</accession>
<organism evidence="1 2">
    <name type="scientific">Mytilus galloprovincialis</name>
    <name type="common">Mediterranean mussel</name>
    <dbReference type="NCBI Taxonomy" id="29158"/>
    <lineage>
        <taxon>Eukaryota</taxon>
        <taxon>Metazoa</taxon>
        <taxon>Spiralia</taxon>
        <taxon>Lophotrochozoa</taxon>
        <taxon>Mollusca</taxon>
        <taxon>Bivalvia</taxon>
        <taxon>Autobranchia</taxon>
        <taxon>Pteriomorphia</taxon>
        <taxon>Mytilida</taxon>
        <taxon>Mytiloidea</taxon>
        <taxon>Mytilidae</taxon>
        <taxon>Mytilinae</taxon>
        <taxon>Mytilus</taxon>
    </lineage>
</organism>
<evidence type="ECO:0000313" key="1">
    <source>
        <dbReference type="EMBL" id="VDI24857.1"/>
    </source>
</evidence>
<comment type="caution">
    <text evidence="1">The sequence shown here is derived from an EMBL/GenBank/DDBJ whole genome shotgun (WGS) entry which is preliminary data.</text>
</comment>
<dbReference type="AlphaFoldDB" id="A0A8B6DVV2"/>